<evidence type="ECO:0000256" key="2">
    <source>
        <dbReference type="ARBA" id="ARBA00004613"/>
    </source>
</evidence>
<evidence type="ECO:0000313" key="5">
    <source>
        <dbReference type="EMBL" id="OLP85431.1"/>
    </source>
</evidence>
<sequence>MGAEVESKFGFIFQQLGLIVQENKTMLRTNGRWHFAPDYEVFFEIRRVIAAALREHPEAPESLLRQHAEHIGNGSEVGHKCRNILLMEASRARSRNQDAARAVQTCRPPVPRGSMLLEIDFVVAPTRQVDEDAASLNIPVPVLTLTDQQITEGAMWSTIASNCQNGAFVEVTSQSWEKHGKLQSRSLLWLHEARQQCFPQGGTMYFYDGLLPQRSGAVNGLHCYWFQKSSLLQVKELLLEEQLRKVTSEKNALMARGSVDVSTTSSSDVWVRELARKDGTVTAKSRQEESAGEDELEPAFKVQPLALAQLTDVDDLKKAIKQTKSNALRDVDTDQIDVYLYSKEARGWQAVDESEDLRQNTSKQDCYGFLPRRPVCGGNRRISAVQEPTQSTAAVSSG</sequence>
<gene>
    <name evidence="5" type="ORF">AK812_SmicGene33581</name>
</gene>
<name>A0A1Q9CR93_SYMMI</name>
<keyword evidence="6" id="KW-1185">Reference proteome</keyword>
<evidence type="ECO:0000256" key="3">
    <source>
        <dbReference type="ARBA" id="ARBA00022525"/>
    </source>
</evidence>
<comment type="subcellular location">
    <subcellularLocation>
        <location evidence="1">Host cell</location>
    </subcellularLocation>
    <subcellularLocation>
        <location evidence="2">Secreted</location>
    </subcellularLocation>
</comment>
<dbReference type="EMBL" id="LSRX01000977">
    <property type="protein sequence ID" value="OLP85431.1"/>
    <property type="molecule type" value="Genomic_DNA"/>
</dbReference>
<comment type="caution">
    <text evidence="5">The sequence shown here is derived from an EMBL/GenBank/DDBJ whole genome shotgun (WGS) entry which is preliminary data.</text>
</comment>
<protein>
    <recommendedName>
        <fullName evidence="4">Crinkler effector protein N-terminal domain-containing protein</fullName>
    </recommendedName>
</protein>
<organism evidence="5 6">
    <name type="scientific">Symbiodinium microadriaticum</name>
    <name type="common">Dinoflagellate</name>
    <name type="synonym">Zooxanthella microadriatica</name>
    <dbReference type="NCBI Taxonomy" id="2951"/>
    <lineage>
        <taxon>Eukaryota</taxon>
        <taxon>Sar</taxon>
        <taxon>Alveolata</taxon>
        <taxon>Dinophyceae</taxon>
        <taxon>Suessiales</taxon>
        <taxon>Symbiodiniaceae</taxon>
        <taxon>Symbiodinium</taxon>
    </lineage>
</organism>
<dbReference type="InterPro" id="IPR045379">
    <property type="entry name" value="Crinkler_N"/>
</dbReference>
<dbReference type="OrthoDB" id="412589at2759"/>
<dbReference type="Proteomes" id="UP000186817">
    <property type="component" value="Unassembled WGS sequence"/>
</dbReference>
<feature type="domain" description="Crinkler effector protein N-terminal" evidence="4">
    <location>
        <begin position="309"/>
        <end position="388"/>
    </location>
</feature>
<keyword evidence="3" id="KW-0964">Secreted</keyword>
<dbReference type="GO" id="GO:0005576">
    <property type="term" value="C:extracellular region"/>
    <property type="evidence" value="ECO:0007669"/>
    <property type="project" value="UniProtKB-SubCell"/>
</dbReference>
<evidence type="ECO:0000313" key="6">
    <source>
        <dbReference type="Proteomes" id="UP000186817"/>
    </source>
</evidence>
<evidence type="ECO:0000259" key="4">
    <source>
        <dbReference type="Pfam" id="PF20147"/>
    </source>
</evidence>
<dbReference type="GO" id="GO:0043657">
    <property type="term" value="C:host cell"/>
    <property type="evidence" value="ECO:0007669"/>
    <property type="project" value="UniProtKB-SubCell"/>
</dbReference>
<reference evidence="5 6" key="1">
    <citation type="submission" date="2016-02" db="EMBL/GenBank/DDBJ databases">
        <title>Genome analysis of coral dinoflagellate symbionts highlights evolutionary adaptations to a symbiotic lifestyle.</title>
        <authorList>
            <person name="Aranda M."/>
            <person name="Li Y."/>
            <person name="Liew Y.J."/>
            <person name="Baumgarten S."/>
            <person name="Simakov O."/>
            <person name="Wilson M."/>
            <person name="Piel J."/>
            <person name="Ashoor H."/>
            <person name="Bougouffa S."/>
            <person name="Bajic V.B."/>
            <person name="Ryu T."/>
            <person name="Ravasi T."/>
            <person name="Bayer T."/>
            <person name="Micklem G."/>
            <person name="Kim H."/>
            <person name="Bhak J."/>
            <person name="Lajeunesse T.C."/>
            <person name="Voolstra C.R."/>
        </authorList>
    </citation>
    <scope>NUCLEOTIDE SEQUENCE [LARGE SCALE GENOMIC DNA]</scope>
    <source>
        <strain evidence="5 6">CCMP2467</strain>
    </source>
</reference>
<dbReference type="Pfam" id="PF20147">
    <property type="entry name" value="Crinkler"/>
    <property type="match status" value="1"/>
</dbReference>
<accession>A0A1Q9CR93</accession>
<proteinExistence type="predicted"/>
<evidence type="ECO:0000256" key="1">
    <source>
        <dbReference type="ARBA" id="ARBA00004340"/>
    </source>
</evidence>
<dbReference type="AlphaFoldDB" id="A0A1Q9CR93"/>